<evidence type="ECO:0000313" key="1">
    <source>
        <dbReference type="EMBL" id="GIF87228.1"/>
    </source>
</evidence>
<dbReference type="AlphaFoldDB" id="A0A8J3JYE3"/>
<sequence>MRVSPENRDALARIAADELGGASLDEALRVLIWQHQAMAAVARLEADSEALAEYQAEAREWAELDTAVVE</sequence>
<comment type="caution">
    <text evidence="1">The sequence shown here is derived from an EMBL/GenBank/DDBJ whole genome shotgun (WGS) entry which is preliminary data.</text>
</comment>
<name>A0A8J3JYE3_9ACTN</name>
<proteinExistence type="predicted"/>
<accession>A0A8J3JYE3</accession>
<dbReference type="Proteomes" id="UP000619293">
    <property type="component" value="Unassembled WGS sequence"/>
</dbReference>
<gene>
    <name evidence="1" type="ORF">Cch02nite_06720</name>
</gene>
<organism evidence="1 2">
    <name type="scientific">Catellatospora chokoriensis</name>
    <dbReference type="NCBI Taxonomy" id="310353"/>
    <lineage>
        <taxon>Bacteria</taxon>
        <taxon>Bacillati</taxon>
        <taxon>Actinomycetota</taxon>
        <taxon>Actinomycetes</taxon>
        <taxon>Micromonosporales</taxon>
        <taxon>Micromonosporaceae</taxon>
        <taxon>Catellatospora</taxon>
    </lineage>
</organism>
<dbReference type="EMBL" id="BONG01000002">
    <property type="protein sequence ID" value="GIF87228.1"/>
    <property type="molecule type" value="Genomic_DNA"/>
</dbReference>
<protein>
    <submittedName>
        <fullName evidence="1">Uncharacterized protein</fullName>
    </submittedName>
</protein>
<evidence type="ECO:0000313" key="2">
    <source>
        <dbReference type="Proteomes" id="UP000619293"/>
    </source>
</evidence>
<reference evidence="1 2" key="1">
    <citation type="submission" date="2021-01" db="EMBL/GenBank/DDBJ databases">
        <title>Whole genome shotgun sequence of Catellatospora chokoriensis NBRC 107358.</title>
        <authorList>
            <person name="Komaki H."/>
            <person name="Tamura T."/>
        </authorList>
    </citation>
    <scope>NUCLEOTIDE SEQUENCE [LARGE SCALE GENOMIC DNA]</scope>
    <source>
        <strain evidence="1 2">NBRC 107358</strain>
    </source>
</reference>
<keyword evidence="2" id="KW-1185">Reference proteome</keyword>